<dbReference type="InterPro" id="IPR000073">
    <property type="entry name" value="AB_hydrolase_1"/>
</dbReference>
<keyword evidence="5" id="KW-1185">Reference proteome</keyword>
<protein>
    <submittedName>
        <fullName evidence="4">Homoserine O-acetyltransferase</fullName>
    </submittedName>
</protein>
<dbReference type="AlphaFoldDB" id="A0A8J3FAJ8"/>
<reference evidence="4" key="1">
    <citation type="journal article" date="2014" name="Int. J. Syst. Evol. Microbiol.">
        <title>Complete genome sequence of Corynebacterium casei LMG S-19264T (=DSM 44701T), isolated from a smear-ripened cheese.</title>
        <authorList>
            <consortium name="US DOE Joint Genome Institute (JGI-PGF)"/>
            <person name="Walter F."/>
            <person name="Albersmeier A."/>
            <person name="Kalinowski J."/>
            <person name="Ruckert C."/>
        </authorList>
    </citation>
    <scope>NUCLEOTIDE SEQUENCE</scope>
    <source>
        <strain evidence="4">JCM 3090</strain>
    </source>
</reference>
<dbReference type="GO" id="GO:0004414">
    <property type="term" value="F:homoserine O-acetyltransferase activity"/>
    <property type="evidence" value="ECO:0007669"/>
    <property type="project" value="TreeGrafter"/>
</dbReference>
<dbReference type="NCBIfam" id="NF006449">
    <property type="entry name" value="PRK08775.1"/>
    <property type="match status" value="1"/>
</dbReference>
<reference evidence="4" key="2">
    <citation type="submission" date="2020-09" db="EMBL/GenBank/DDBJ databases">
        <authorList>
            <person name="Sun Q."/>
            <person name="Ohkuma M."/>
        </authorList>
    </citation>
    <scope>NUCLEOTIDE SEQUENCE</scope>
    <source>
        <strain evidence="4">JCM 3090</strain>
    </source>
</reference>
<evidence type="ECO:0000313" key="5">
    <source>
        <dbReference type="Proteomes" id="UP000649739"/>
    </source>
</evidence>
<dbReference type="EMBL" id="BMQB01000006">
    <property type="protein sequence ID" value="GGJ97878.1"/>
    <property type="molecule type" value="Genomic_DNA"/>
</dbReference>
<dbReference type="InterPro" id="IPR029058">
    <property type="entry name" value="AB_hydrolase_fold"/>
</dbReference>
<dbReference type="PANTHER" id="PTHR32268">
    <property type="entry name" value="HOMOSERINE O-ACETYLTRANSFERASE"/>
    <property type="match status" value="1"/>
</dbReference>
<dbReference type="PIRSF" id="PIRSF000443">
    <property type="entry name" value="Homoser_Ac_trans"/>
    <property type="match status" value="1"/>
</dbReference>
<dbReference type="Proteomes" id="UP000649739">
    <property type="component" value="Unassembled WGS sequence"/>
</dbReference>
<feature type="domain" description="AB hydrolase-1" evidence="3">
    <location>
        <begin position="70"/>
        <end position="313"/>
    </location>
</feature>
<dbReference type="Gene3D" id="3.40.50.1820">
    <property type="entry name" value="alpha/beta hydrolase"/>
    <property type="match status" value="1"/>
</dbReference>
<name>A0A8J3FAJ8_9ACTN</name>
<feature type="active site" evidence="2">
    <location>
        <position position="276"/>
    </location>
</feature>
<dbReference type="GO" id="GO:0009086">
    <property type="term" value="P:methionine biosynthetic process"/>
    <property type="evidence" value="ECO:0007669"/>
    <property type="project" value="TreeGrafter"/>
</dbReference>
<feature type="active site" description="Nucleophile" evidence="2">
    <location>
        <position position="134"/>
    </location>
</feature>
<dbReference type="InterPro" id="IPR008220">
    <property type="entry name" value="HAT_MetX-like"/>
</dbReference>
<evidence type="ECO:0000313" key="4">
    <source>
        <dbReference type="EMBL" id="GGJ97878.1"/>
    </source>
</evidence>
<feature type="active site" evidence="2">
    <location>
        <position position="306"/>
    </location>
</feature>
<comment type="caution">
    <text evidence="4">The sequence shown here is derived from an EMBL/GenBank/DDBJ whole genome shotgun (WGS) entry which is preliminary data.</text>
</comment>
<accession>A0A8J3FAJ8</accession>
<keyword evidence="1" id="KW-0808">Transferase</keyword>
<dbReference type="PANTHER" id="PTHR32268:SF11">
    <property type="entry name" value="HOMOSERINE O-ACETYLTRANSFERASE"/>
    <property type="match status" value="1"/>
</dbReference>
<evidence type="ECO:0000259" key="3">
    <source>
        <dbReference type="Pfam" id="PF00561"/>
    </source>
</evidence>
<proteinExistence type="predicted"/>
<gene>
    <name evidence="4" type="primary">metA</name>
    <name evidence="4" type="ORF">GCM10010123_29950</name>
</gene>
<sequence>MNATTAPTPAPRTAARRVAFAASLELRHAGRRTLTIRAEQVGRADAPAVIVAGGISAHRHAAASPEHPEPGWWDAQVGPGRALDPDRYRVVAMDWLGGDGALEAPVDSADQADALALACTELGVDRVAAFVGSSYGAMTGLQFAARHGHRLDRLVAISGAHRPHPYASALRAVQRQVVELGAAGGRAGEGLALARQLAMLTYRTPAEFAARFADPVALVDGHARAASADYLEHCGSKYVRHTSPAAFRCLSESIDLHAVDPAAVRTPTVLVAVEEDQLVPPALVAELADRLPAPVHFSRISSLTGHDAFLTEPDRIGAILRAALTGGPA</sequence>
<evidence type="ECO:0000256" key="1">
    <source>
        <dbReference type="ARBA" id="ARBA00022679"/>
    </source>
</evidence>
<dbReference type="RefSeq" id="WP_189170768.1">
    <property type="nucleotide sequence ID" value="NZ_BMQB01000006.1"/>
</dbReference>
<dbReference type="SUPFAM" id="SSF53474">
    <property type="entry name" value="alpha/beta-Hydrolases"/>
    <property type="match status" value="1"/>
</dbReference>
<evidence type="ECO:0000256" key="2">
    <source>
        <dbReference type="PIRSR" id="PIRSR000443-1"/>
    </source>
</evidence>
<organism evidence="4 5">
    <name type="scientific">Pilimelia anulata</name>
    <dbReference type="NCBI Taxonomy" id="53371"/>
    <lineage>
        <taxon>Bacteria</taxon>
        <taxon>Bacillati</taxon>
        <taxon>Actinomycetota</taxon>
        <taxon>Actinomycetes</taxon>
        <taxon>Micromonosporales</taxon>
        <taxon>Micromonosporaceae</taxon>
        <taxon>Pilimelia</taxon>
    </lineage>
</organism>
<dbReference type="GO" id="GO:0009092">
    <property type="term" value="P:homoserine metabolic process"/>
    <property type="evidence" value="ECO:0007669"/>
    <property type="project" value="TreeGrafter"/>
</dbReference>
<dbReference type="Pfam" id="PF00561">
    <property type="entry name" value="Abhydrolase_1"/>
    <property type="match status" value="1"/>
</dbReference>